<keyword evidence="3" id="KW-1185">Reference proteome</keyword>
<proteinExistence type="predicted"/>
<dbReference type="WBParaSite" id="NBR_0001950401-mRNA-1">
    <property type="protein sequence ID" value="NBR_0001950401-mRNA-1"/>
    <property type="gene ID" value="NBR_0001950401"/>
</dbReference>
<feature type="region of interest" description="Disordered" evidence="1">
    <location>
        <begin position="57"/>
        <end position="81"/>
    </location>
</feature>
<organism evidence="4">
    <name type="scientific">Nippostrongylus brasiliensis</name>
    <name type="common">Rat hookworm</name>
    <dbReference type="NCBI Taxonomy" id="27835"/>
    <lineage>
        <taxon>Eukaryota</taxon>
        <taxon>Metazoa</taxon>
        <taxon>Ecdysozoa</taxon>
        <taxon>Nematoda</taxon>
        <taxon>Chromadorea</taxon>
        <taxon>Rhabditida</taxon>
        <taxon>Rhabditina</taxon>
        <taxon>Rhabditomorpha</taxon>
        <taxon>Strongyloidea</taxon>
        <taxon>Heligmosomidae</taxon>
        <taxon>Nippostrongylus</taxon>
    </lineage>
</organism>
<evidence type="ECO:0000313" key="4">
    <source>
        <dbReference type="WBParaSite" id="NBR_0001950401-mRNA-1"/>
    </source>
</evidence>
<dbReference type="EMBL" id="UYSL01024239">
    <property type="protein sequence ID" value="VDL83239.1"/>
    <property type="molecule type" value="Genomic_DNA"/>
</dbReference>
<dbReference type="STRING" id="27835.A0A0N4YQI2"/>
<dbReference type="AlphaFoldDB" id="A0A0N4YQI2"/>
<name>A0A0N4YQI2_NIPBR</name>
<feature type="compositionally biased region" description="Low complexity" evidence="1">
    <location>
        <begin position="62"/>
        <end position="73"/>
    </location>
</feature>
<sequence>MMSQAVANHSNPYNNPALQNSAFTQLLNFQRNANAAAVSAAPRFNMITPLENIQRYTQQGGSTASSHQQFSSSIINQMKPY</sequence>
<dbReference type="Proteomes" id="UP000271162">
    <property type="component" value="Unassembled WGS sequence"/>
</dbReference>
<accession>A0A0N4YQI2</accession>
<evidence type="ECO:0000256" key="1">
    <source>
        <dbReference type="SAM" id="MobiDB-lite"/>
    </source>
</evidence>
<evidence type="ECO:0000313" key="2">
    <source>
        <dbReference type="EMBL" id="VDL83239.1"/>
    </source>
</evidence>
<protein>
    <submittedName>
        <fullName evidence="2 4">Uncharacterized protein</fullName>
    </submittedName>
</protein>
<reference evidence="4" key="1">
    <citation type="submission" date="2017-02" db="UniProtKB">
        <authorList>
            <consortium name="WormBaseParasite"/>
        </authorList>
    </citation>
    <scope>IDENTIFICATION</scope>
</reference>
<reference evidence="2 3" key="2">
    <citation type="submission" date="2018-11" db="EMBL/GenBank/DDBJ databases">
        <authorList>
            <consortium name="Pathogen Informatics"/>
        </authorList>
    </citation>
    <scope>NUCLEOTIDE SEQUENCE [LARGE SCALE GENOMIC DNA]</scope>
</reference>
<evidence type="ECO:0000313" key="3">
    <source>
        <dbReference type="Proteomes" id="UP000271162"/>
    </source>
</evidence>
<gene>
    <name evidence="2" type="ORF">NBR_LOCUS19505</name>
</gene>